<feature type="active site" description="Proton acceptor" evidence="10">
    <location>
        <position position="145"/>
    </location>
</feature>
<dbReference type="AlphaFoldDB" id="A0A7R6PPL9"/>
<feature type="binding site" evidence="11">
    <location>
        <position position="95"/>
    </location>
    <ligand>
        <name>substrate</name>
    </ligand>
</feature>
<dbReference type="EC" id="1.3.1.9" evidence="9"/>
<evidence type="ECO:0000313" key="13">
    <source>
        <dbReference type="EMBL" id="BBB33503.1"/>
    </source>
</evidence>
<comment type="catalytic activity">
    <reaction evidence="9">
        <text>a 2,3-saturated acyl-[ACP] + NAD(+) = a (2E)-enoyl-[ACP] + NADH + H(+)</text>
        <dbReference type="Rhea" id="RHEA:10240"/>
        <dbReference type="Rhea" id="RHEA-COMP:9925"/>
        <dbReference type="Rhea" id="RHEA-COMP:9926"/>
        <dbReference type="ChEBI" id="CHEBI:15378"/>
        <dbReference type="ChEBI" id="CHEBI:57540"/>
        <dbReference type="ChEBI" id="CHEBI:57945"/>
        <dbReference type="ChEBI" id="CHEBI:78784"/>
        <dbReference type="ChEBI" id="CHEBI:78785"/>
        <dbReference type="EC" id="1.3.1.9"/>
    </reaction>
</comment>
<feature type="binding site" evidence="12">
    <location>
        <begin position="191"/>
        <end position="195"/>
    </location>
    <ligand>
        <name>NAD(+)</name>
        <dbReference type="ChEBI" id="CHEBI:57540"/>
    </ligand>
</feature>
<proteinExistence type="inferred from homology"/>
<evidence type="ECO:0000256" key="11">
    <source>
        <dbReference type="PIRSR" id="PIRSR000094-2"/>
    </source>
</evidence>
<dbReference type="FunFam" id="3.40.50.720:FF:000054">
    <property type="entry name" value="Enoyl-[acyl-carrier-protein] reductase [NADH]"/>
    <property type="match status" value="1"/>
</dbReference>
<keyword evidence="7" id="KW-0443">Lipid metabolism</keyword>
<evidence type="ECO:0000256" key="4">
    <source>
        <dbReference type="ARBA" id="ARBA00022832"/>
    </source>
</evidence>
<dbReference type="GO" id="GO:0004318">
    <property type="term" value="F:enoyl-[acyl-carrier-protein] reductase (NADH) activity"/>
    <property type="evidence" value="ECO:0007669"/>
    <property type="project" value="UniProtKB-EC"/>
</dbReference>
<feature type="binding site" evidence="12">
    <location>
        <position position="13"/>
    </location>
    <ligand>
        <name>NAD(+)</name>
        <dbReference type="ChEBI" id="CHEBI:57540"/>
    </ligand>
</feature>
<dbReference type="FunFam" id="1.10.8.400:FF:000001">
    <property type="entry name" value="Enoyl-[acyl-carrier-protein] reductase [NADH]"/>
    <property type="match status" value="1"/>
</dbReference>
<dbReference type="Proteomes" id="UP000595564">
    <property type="component" value="Chromosome"/>
</dbReference>
<feature type="binding site" evidence="12">
    <location>
        <begin position="64"/>
        <end position="65"/>
    </location>
    <ligand>
        <name>NAD(+)</name>
        <dbReference type="ChEBI" id="CHEBI:57540"/>
    </ligand>
</feature>
<dbReference type="PANTHER" id="PTHR43159:SF2">
    <property type="entry name" value="ENOYL-[ACYL-CARRIER-PROTEIN] REDUCTASE [NADH], CHLOROPLASTIC"/>
    <property type="match status" value="1"/>
</dbReference>
<dbReference type="PIRSF" id="PIRSF000094">
    <property type="entry name" value="Enoyl-ACP_rdct"/>
    <property type="match status" value="1"/>
</dbReference>
<dbReference type="Gene3D" id="1.10.8.400">
    <property type="entry name" value="Enoyl acyl carrier protein reductase"/>
    <property type="match status" value="1"/>
</dbReference>
<feature type="binding site" evidence="12">
    <location>
        <position position="162"/>
    </location>
    <ligand>
        <name>NAD(+)</name>
        <dbReference type="ChEBI" id="CHEBI:57540"/>
    </ligand>
</feature>
<dbReference type="InterPro" id="IPR002347">
    <property type="entry name" value="SDR_fam"/>
</dbReference>
<keyword evidence="6 9" id="KW-0520">NAD</keyword>
<keyword evidence="14" id="KW-1185">Reference proteome</keyword>
<sequence>MIDLKGKKALIFGVANKRSIAYGIASQLKKAGCELAFTYAGEALKKRVIPISEELEGKFCVQCDVTKDDDIKAVAEKVSKEWGKFDYLVHSVAFAPQDELKNKFIETTREGFKTALDISAYSLIALAREFSPLMNEGGSIVTMTYHGSTKVIKNYNIMGVAKAALECSVRYLAVDLGERGIRINAISAGPIKTLAAAGVAGFRDILHVIEERSPLHRNVTIEDVGNTAVFLLSDAARGITGEIVYVDSGYNILGM</sequence>
<evidence type="ECO:0000256" key="10">
    <source>
        <dbReference type="PIRSR" id="PIRSR000094-1"/>
    </source>
</evidence>
<comment type="similarity">
    <text evidence="2 9">Belongs to the short-chain dehydrogenases/reductases (SDR) family. FabI subfamily.</text>
</comment>
<evidence type="ECO:0000256" key="8">
    <source>
        <dbReference type="ARBA" id="ARBA00023160"/>
    </source>
</evidence>
<evidence type="ECO:0000256" key="6">
    <source>
        <dbReference type="ARBA" id="ARBA00023027"/>
    </source>
</evidence>
<feature type="active site" description="Proton acceptor" evidence="10">
    <location>
        <position position="155"/>
    </location>
</feature>
<reference evidence="13 14" key="1">
    <citation type="journal article" date="2012" name="Extremophiles">
        <title>Thermotomaculum hydrothermale gen. nov., sp. nov., a novel heterotrophic thermophile within the phylum Acidobacteria from a deep-sea hydrothermal vent chimney in the Southern Okinawa Trough.</title>
        <authorList>
            <person name="Izumi H."/>
            <person name="Nunoura T."/>
            <person name="Miyazaki M."/>
            <person name="Mino S."/>
            <person name="Toki T."/>
            <person name="Takai K."/>
            <person name="Sako Y."/>
            <person name="Sawabe T."/>
            <person name="Nakagawa S."/>
        </authorList>
    </citation>
    <scope>NUCLEOTIDE SEQUENCE [LARGE SCALE GENOMIC DNA]</scope>
    <source>
        <strain evidence="13 14">AC55</strain>
    </source>
</reference>
<evidence type="ECO:0000256" key="1">
    <source>
        <dbReference type="ARBA" id="ARBA00005194"/>
    </source>
</evidence>
<name>A0A7R6PPL9_9BACT</name>
<feature type="binding site" evidence="12">
    <location>
        <begin position="19"/>
        <end position="20"/>
    </location>
    <ligand>
        <name>NAD(+)</name>
        <dbReference type="ChEBI" id="CHEBI:57540"/>
    </ligand>
</feature>
<evidence type="ECO:0000256" key="3">
    <source>
        <dbReference type="ARBA" id="ARBA00022516"/>
    </source>
</evidence>
<dbReference type="InterPro" id="IPR036291">
    <property type="entry name" value="NAD(P)-bd_dom_sf"/>
</dbReference>
<dbReference type="SUPFAM" id="SSF51735">
    <property type="entry name" value="NAD(P)-binding Rossmann-fold domains"/>
    <property type="match status" value="1"/>
</dbReference>
<evidence type="ECO:0000256" key="2">
    <source>
        <dbReference type="ARBA" id="ARBA00009233"/>
    </source>
</evidence>
<dbReference type="KEGG" id="thyd:TTHT_2064"/>
<evidence type="ECO:0000256" key="7">
    <source>
        <dbReference type="ARBA" id="ARBA00023098"/>
    </source>
</evidence>
<feature type="binding site" evidence="12">
    <location>
        <position position="92"/>
    </location>
    <ligand>
        <name>NAD(+)</name>
        <dbReference type="ChEBI" id="CHEBI:57540"/>
    </ligand>
</feature>
<dbReference type="EMBL" id="AP017470">
    <property type="protein sequence ID" value="BBB33503.1"/>
    <property type="molecule type" value="Genomic_DNA"/>
</dbReference>
<evidence type="ECO:0000256" key="12">
    <source>
        <dbReference type="PIRSR" id="PIRSR000094-3"/>
    </source>
</evidence>
<protein>
    <recommendedName>
        <fullName evidence="9">Enoyl-[acyl-carrier-protein] reductase [NADH]</fullName>
        <ecNumber evidence="9">1.3.1.9</ecNumber>
    </recommendedName>
</protein>
<evidence type="ECO:0000313" key="14">
    <source>
        <dbReference type="Proteomes" id="UP000595564"/>
    </source>
</evidence>
<evidence type="ECO:0000256" key="9">
    <source>
        <dbReference type="PIRNR" id="PIRNR000094"/>
    </source>
</evidence>
<accession>A0A7R6PPL9</accession>
<gene>
    <name evidence="13" type="primary">fabI</name>
    <name evidence="13" type="ORF">TTHT_2064</name>
</gene>
<evidence type="ECO:0000256" key="5">
    <source>
        <dbReference type="ARBA" id="ARBA00023002"/>
    </source>
</evidence>
<keyword evidence="3 9" id="KW-0444">Lipid biosynthesis</keyword>
<dbReference type="PRINTS" id="PR00081">
    <property type="entry name" value="GDHRDH"/>
</dbReference>
<dbReference type="InterPro" id="IPR014358">
    <property type="entry name" value="Enoyl-ACP_Rdtase_NADH"/>
</dbReference>
<organism evidence="13 14">
    <name type="scientific">Thermotomaculum hydrothermale</name>
    <dbReference type="NCBI Taxonomy" id="981385"/>
    <lineage>
        <taxon>Bacteria</taxon>
        <taxon>Pseudomonadati</taxon>
        <taxon>Acidobacteriota</taxon>
        <taxon>Holophagae</taxon>
        <taxon>Thermotomaculales</taxon>
        <taxon>Thermotomaculaceae</taxon>
        <taxon>Thermotomaculum</taxon>
    </lineage>
</organism>
<dbReference type="PANTHER" id="PTHR43159">
    <property type="entry name" value="ENOYL-[ACYL-CARRIER-PROTEIN] REDUCTASE"/>
    <property type="match status" value="1"/>
</dbReference>
<dbReference type="Pfam" id="PF13561">
    <property type="entry name" value="adh_short_C2"/>
    <property type="match status" value="1"/>
</dbReference>
<comment type="pathway">
    <text evidence="1">Lipid metabolism; fatty acid biosynthesis.</text>
</comment>
<keyword evidence="5 9" id="KW-0560">Oxidoreductase</keyword>
<dbReference type="CDD" id="cd05372">
    <property type="entry name" value="ENR_SDR"/>
    <property type="match status" value="1"/>
</dbReference>
<dbReference type="GO" id="GO:0006633">
    <property type="term" value="P:fatty acid biosynthetic process"/>
    <property type="evidence" value="ECO:0007669"/>
    <property type="project" value="UniProtKB-KW"/>
</dbReference>
<dbReference type="Gene3D" id="3.40.50.720">
    <property type="entry name" value="NAD(P)-binding Rossmann-like Domain"/>
    <property type="match status" value="1"/>
</dbReference>
<keyword evidence="4" id="KW-0276">Fatty acid metabolism</keyword>
<keyword evidence="8 9" id="KW-0275">Fatty acid biosynthesis</keyword>